<keyword evidence="1" id="KW-0645">Protease</keyword>
<evidence type="ECO:0000256" key="3">
    <source>
        <dbReference type="ARBA" id="ARBA00022813"/>
    </source>
</evidence>
<organism evidence="7 8">
    <name type="scientific">Caulobacter endophyticus</name>
    <dbReference type="NCBI Taxonomy" id="2172652"/>
    <lineage>
        <taxon>Bacteria</taxon>
        <taxon>Pseudomonadati</taxon>
        <taxon>Pseudomonadota</taxon>
        <taxon>Alphaproteobacteria</taxon>
        <taxon>Caulobacterales</taxon>
        <taxon>Caulobacteraceae</taxon>
        <taxon>Caulobacter</taxon>
    </lineage>
</organism>
<name>A0A2T9KCG5_9CAUL</name>
<proteinExistence type="predicted"/>
<dbReference type="PANTHER" id="PTHR10188">
    <property type="entry name" value="L-ASPARAGINASE"/>
    <property type="match status" value="1"/>
</dbReference>
<accession>A0A2T9KCG5</accession>
<evidence type="ECO:0000256" key="1">
    <source>
        <dbReference type="ARBA" id="ARBA00022670"/>
    </source>
</evidence>
<keyword evidence="3" id="KW-0068">Autocatalytic cleavage</keyword>
<gene>
    <name evidence="7" type="ORF">DDF67_02945</name>
</gene>
<dbReference type="EMBL" id="QDKQ01000016">
    <property type="protein sequence ID" value="PVM93657.1"/>
    <property type="molecule type" value="Genomic_DNA"/>
</dbReference>
<protein>
    <recommendedName>
        <fullName evidence="4">Isoaspartyl peptidase</fullName>
    </recommendedName>
</protein>
<dbReference type="SUPFAM" id="SSF56235">
    <property type="entry name" value="N-terminal nucleophile aminohydrolases (Ntn hydrolases)"/>
    <property type="match status" value="1"/>
</dbReference>
<dbReference type="GO" id="GO:0008233">
    <property type="term" value="F:peptidase activity"/>
    <property type="evidence" value="ECO:0007669"/>
    <property type="project" value="UniProtKB-KW"/>
</dbReference>
<keyword evidence="2" id="KW-0378">Hydrolase</keyword>
<sequence>MAKDKDWAIIVHGGARAIAPDKVKAHEAGCLAAVAAGAAVLEAGGCAASAVEAAIRLLENDQTFNAGQGSVRNASGDVECDAAIMDGEDLAVGAVAAVRTIRNPISAAAAMLSEPAVLLVGSGAEAFADARGLARIEPERLAALAPSTDGCDTVGCVAFDSAHRLAAGASTGGLQGSTPGRVGDTPLPGCGLYADNTIGATCLSGDGESLIRVTLASRFMRHLETLDPDAAAKAALAALARVGGEAGLVAIDRHGQIGWDHNSPQFAVAYARAGRSARAFVSKRQEEEDR</sequence>
<dbReference type="Pfam" id="PF01112">
    <property type="entry name" value="Asparaginase_2"/>
    <property type="match status" value="2"/>
</dbReference>
<evidence type="ECO:0000256" key="5">
    <source>
        <dbReference type="PIRSR" id="PIRSR600246-1"/>
    </source>
</evidence>
<dbReference type="GO" id="GO:0016811">
    <property type="term" value="F:hydrolase activity, acting on carbon-nitrogen (but not peptide) bonds, in linear amides"/>
    <property type="evidence" value="ECO:0007669"/>
    <property type="project" value="UniProtKB-ARBA"/>
</dbReference>
<evidence type="ECO:0000256" key="6">
    <source>
        <dbReference type="PIRSR" id="PIRSR600246-3"/>
    </source>
</evidence>
<evidence type="ECO:0000256" key="2">
    <source>
        <dbReference type="ARBA" id="ARBA00022801"/>
    </source>
</evidence>
<dbReference type="OrthoDB" id="9780217at2"/>
<comment type="caution">
    <text evidence="7">The sequence shown here is derived from an EMBL/GenBank/DDBJ whole genome shotgun (WGS) entry which is preliminary data.</text>
</comment>
<dbReference type="AlphaFoldDB" id="A0A2T9KCG5"/>
<dbReference type="RefSeq" id="WP_109099464.1">
    <property type="nucleotide sequence ID" value="NZ_QDKQ01000016.1"/>
</dbReference>
<dbReference type="InterPro" id="IPR000246">
    <property type="entry name" value="Peptidase_T2"/>
</dbReference>
<evidence type="ECO:0000313" key="7">
    <source>
        <dbReference type="EMBL" id="PVM93657.1"/>
    </source>
</evidence>
<dbReference type="Gene3D" id="3.60.20.30">
    <property type="entry name" value="(Glycosyl)asparaginase"/>
    <property type="match status" value="1"/>
</dbReference>
<dbReference type="Proteomes" id="UP000245073">
    <property type="component" value="Unassembled WGS sequence"/>
</dbReference>
<dbReference type="InterPro" id="IPR029055">
    <property type="entry name" value="Ntn_hydrolases_N"/>
</dbReference>
<evidence type="ECO:0000256" key="4">
    <source>
        <dbReference type="ARBA" id="ARBA00069124"/>
    </source>
</evidence>
<dbReference type="PANTHER" id="PTHR10188:SF6">
    <property type="entry name" value="N(4)-(BETA-N-ACETYLGLUCOSAMINYL)-L-ASPARAGINASE"/>
    <property type="match status" value="1"/>
</dbReference>
<keyword evidence="8" id="KW-1185">Reference proteome</keyword>
<feature type="site" description="Cleavage; by autolysis" evidence="6">
    <location>
        <begin position="152"/>
        <end position="153"/>
    </location>
</feature>
<reference evidence="7 8" key="1">
    <citation type="submission" date="2018-04" db="EMBL/GenBank/DDBJ databases">
        <title>The genome sequence of Caulobacter sp. 744.</title>
        <authorList>
            <person name="Gao J."/>
            <person name="Sun J."/>
        </authorList>
    </citation>
    <scope>NUCLEOTIDE SEQUENCE [LARGE SCALE GENOMIC DNA]</scope>
    <source>
        <strain evidence="7 8">774</strain>
    </source>
</reference>
<dbReference type="FunFam" id="3.60.20.30:FF:000001">
    <property type="entry name" value="Isoaspartyl peptidase/L-asparaginase"/>
    <property type="match status" value="1"/>
</dbReference>
<dbReference type="GO" id="GO:0006508">
    <property type="term" value="P:proteolysis"/>
    <property type="evidence" value="ECO:0007669"/>
    <property type="project" value="UniProtKB-KW"/>
</dbReference>
<dbReference type="GO" id="GO:0005737">
    <property type="term" value="C:cytoplasm"/>
    <property type="evidence" value="ECO:0007669"/>
    <property type="project" value="TreeGrafter"/>
</dbReference>
<feature type="active site" description="Nucleophile" evidence="5">
    <location>
        <position position="153"/>
    </location>
</feature>
<evidence type="ECO:0000313" key="8">
    <source>
        <dbReference type="Proteomes" id="UP000245073"/>
    </source>
</evidence>